<proteinExistence type="inferred from homology"/>
<evidence type="ECO:0000256" key="3">
    <source>
        <dbReference type="ARBA" id="ARBA00022832"/>
    </source>
</evidence>
<reference evidence="5 6" key="1">
    <citation type="journal article" date="2024" name="G3 (Bethesda)">
        <title>Genome assembly of Hibiscus sabdariffa L. provides insights into metabolisms of medicinal natural products.</title>
        <authorList>
            <person name="Kim T."/>
        </authorList>
    </citation>
    <scope>NUCLEOTIDE SEQUENCE [LARGE SCALE GENOMIC DNA]</scope>
    <source>
        <strain evidence="5">TK-2024</strain>
        <tissue evidence="5">Old leaves</tissue>
    </source>
</reference>
<evidence type="ECO:0000256" key="1">
    <source>
        <dbReference type="ARBA" id="ARBA00006432"/>
    </source>
</evidence>
<keyword evidence="2" id="KW-0436">Ligase</keyword>
<keyword evidence="3" id="KW-0276">Fatty acid metabolism</keyword>
<evidence type="ECO:0000256" key="4">
    <source>
        <dbReference type="ARBA" id="ARBA00023098"/>
    </source>
</evidence>
<gene>
    <name evidence="5" type="ORF">V6N11_018031</name>
</gene>
<name>A0ABR2T6P1_9ROSI</name>
<evidence type="ECO:0000313" key="5">
    <source>
        <dbReference type="EMBL" id="KAK9032990.1"/>
    </source>
</evidence>
<evidence type="ECO:0000313" key="6">
    <source>
        <dbReference type="Proteomes" id="UP001396334"/>
    </source>
</evidence>
<dbReference type="Proteomes" id="UP001396334">
    <property type="component" value="Unassembled WGS sequence"/>
</dbReference>
<dbReference type="Gene3D" id="2.30.38.10">
    <property type="entry name" value="Luciferase, Domain 3"/>
    <property type="match status" value="1"/>
</dbReference>
<accession>A0ABR2T6P1</accession>
<protein>
    <recommendedName>
        <fullName evidence="7">AMP-dependent synthetase/ligase domain-containing protein</fullName>
    </recommendedName>
</protein>
<dbReference type="SUPFAM" id="SSF56801">
    <property type="entry name" value="Acetyl-CoA synthetase-like"/>
    <property type="match status" value="1"/>
</dbReference>
<dbReference type="PANTHER" id="PTHR43859">
    <property type="entry name" value="ACYL-ACTIVATING ENZYME"/>
    <property type="match status" value="1"/>
</dbReference>
<organism evidence="5 6">
    <name type="scientific">Hibiscus sabdariffa</name>
    <name type="common">roselle</name>
    <dbReference type="NCBI Taxonomy" id="183260"/>
    <lineage>
        <taxon>Eukaryota</taxon>
        <taxon>Viridiplantae</taxon>
        <taxon>Streptophyta</taxon>
        <taxon>Embryophyta</taxon>
        <taxon>Tracheophyta</taxon>
        <taxon>Spermatophyta</taxon>
        <taxon>Magnoliopsida</taxon>
        <taxon>eudicotyledons</taxon>
        <taxon>Gunneridae</taxon>
        <taxon>Pentapetalae</taxon>
        <taxon>rosids</taxon>
        <taxon>malvids</taxon>
        <taxon>Malvales</taxon>
        <taxon>Malvaceae</taxon>
        <taxon>Malvoideae</taxon>
        <taxon>Hibiscus</taxon>
    </lineage>
</organism>
<keyword evidence="4" id="KW-0443">Lipid metabolism</keyword>
<comment type="caution">
    <text evidence="5">The sequence shown here is derived from an EMBL/GenBank/DDBJ whole genome shotgun (WGS) entry which is preliminary data.</text>
</comment>
<comment type="similarity">
    <text evidence="1">Belongs to the ATP-dependent AMP-binding enzyme family.</text>
</comment>
<evidence type="ECO:0008006" key="7">
    <source>
        <dbReference type="Google" id="ProtNLM"/>
    </source>
</evidence>
<keyword evidence="6" id="KW-1185">Reference proteome</keyword>
<dbReference type="PANTHER" id="PTHR43859:SF4">
    <property type="entry name" value="BUTANOATE--COA LIGASE AAE1-RELATED"/>
    <property type="match status" value="1"/>
</dbReference>
<evidence type="ECO:0000256" key="2">
    <source>
        <dbReference type="ARBA" id="ARBA00022598"/>
    </source>
</evidence>
<sequence length="115" mass="13329">MPPDAKSIGEVMFRGNIIMNGYLKNLKVIEDAFTGGWFRSGDLTVRHPDGYIELKDRFKDIIIFGVKILSLLKWNRCFIAILHHWRQQWWQGQMITGGDTLCFCKVEGHGQSQCR</sequence>
<dbReference type="EMBL" id="JBBPBN010000008">
    <property type="protein sequence ID" value="KAK9032990.1"/>
    <property type="molecule type" value="Genomic_DNA"/>
</dbReference>